<organism evidence="1 2">
    <name type="scientific">Artemisia annua</name>
    <name type="common">Sweet wormwood</name>
    <dbReference type="NCBI Taxonomy" id="35608"/>
    <lineage>
        <taxon>Eukaryota</taxon>
        <taxon>Viridiplantae</taxon>
        <taxon>Streptophyta</taxon>
        <taxon>Embryophyta</taxon>
        <taxon>Tracheophyta</taxon>
        <taxon>Spermatophyta</taxon>
        <taxon>Magnoliopsida</taxon>
        <taxon>eudicotyledons</taxon>
        <taxon>Gunneridae</taxon>
        <taxon>Pentapetalae</taxon>
        <taxon>asterids</taxon>
        <taxon>campanulids</taxon>
        <taxon>Asterales</taxon>
        <taxon>Asteraceae</taxon>
        <taxon>Asteroideae</taxon>
        <taxon>Anthemideae</taxon>
        <taxon>Artemisiinae</taxon>
        <taxon>Artemisia</taxon>
    </lineage>
</organism>
<protein>
    <submittedName>
        <fullName evidence="1">General control non-repressible 3</fullName>
    </submittedName>
</protein>
<dbReference type="EMBL" id="PKPP01020200">
    <property type="protein sequence ID" value="PWA35345.1"/>
    <property type="molecule type" value="Genomic_DNA"/>
</dbReference>
<reference evidence="1 2" key="1">
    <citation type="journal article" date="2018" name="Mol. Plant">
        <title>The genome of Artemisia annua provides insight into the evolution of Asteraceae family and artemisinin biosynthesis.</title>
        <authorList>
            <person name="Shen Q."/>
            <person name="Zhang L."/>
            <person name="Liao Z."/>
            <person name="Wang S."/>
            <person name="Yan T."/>
            <person name="Shi P."/>
            <person name="Liu M."/>
            <person name="Fu X."/>
            <person name="Pan Q."/>
            <person name="Wang Y."/>
            <person name="Lv Z."/>
            <person name="Lu X."/>
            <person name="Zhang F."/>
            <person name="Jiang W."/>
            <person name="Ma Y."/>
            <person name="Chen M."/>
            <person name="Hao X."/>
            <person name="Li L."/>
            <person name="Tang Y."/>
            <person name="Lv G."/>
            <person name="Zhou Y."/>
            <person name="Sun X."/>
            <person name="Brodelius P.E."/>
            <person name="Rose J.K.C."/>
            <person name="Tang K."/>
        </authorList>
    </citation>
    <scope>NUCLEOTIDE SEQUENCE [LARGE SCALE GENOMIC DNA]</scope>
    <source>
        <strain evidence="2">cv. Huhao1</strain>
        <tissue evidence="1">Leaf</tissue>
    </source>
</reference>
<proteinExistence type="predicted"/>
<evidence type="ECO:0000313" key="2">
    <source>
        <dbReference type="Proteomes" id="UP000245207"/>
    </source>
</evidence>
<comment type="caution">
    <text evidence="1">The sequence shown here is derived from an EMBL/GenBank/DDBJ whole genome shotgun (WGS) entry which is preliminary data.</text>
</comment>
<dbReference type="OrthoDB" id="546006at2759"/>
<sequence>MPLDDCERHVSLTHTKWKRGHGNSQHRIQDISPKLQKAIRDIVIVGLALLGFPQLDLLCQDNKRHYGLVGRNRIGKTPFLRYMAMPIEGIPQNCHILHVQQEVVGDDISTLRDAELEAEEKKIQV</sequence>
<keyword evidence="2" id="KW-1185">Reference proteome</keyword>
<dbReference type="STRING" id="35608.A0A2U1KEY8"/>
<name>A0A2U1KEY8_ARTAN</name>
<evidence type="ECO:0000313" key="1">
    <source>
        <dbReference type="EMBL" id="PWA35345.1"/>
    </source>
</evidence>
<dbReference type="Proteomes" id="UP000245207">
    <property type="component" value="Unassembled WGS sequence"/>
</dbReference>
<dbReference type="AlphaFoldDB" id="A0A2U1KEY8"/>
<gene>
    <name evidence="1" type="ORF">CTI12_AA605030</name>
</gene>
<accession>A0A2U1KEY8</accession>